<dbReference type="GO" id="GO:0016747">
    <property type="term" value="F:acyltransferase activity, transferring groups other than amino-acyl groups"/>
    <property type="evidence" value="ECO:0007669"/>
    <property type="project" value="UniProtKB-ARBA"/>
</dbReference>
<comment type="similarity">
    <text evidence="1">Belongs to the plant acyltransferase family.</text>
</comment>
<dbReference type="Pfam" id="PF02458">
    <property type="entry name" value="Transferase"/>
    <property type="match status" value="1"/>
</dbReference>
<evidence type="ECO:0000313" key="3">
    <source>
        <dbReference type="EMBL" id="KAF8724637.1"/>
    </source>
</evidence>
<name>A0A835F0K5_9POAL</name>
<dbReference type="InterPro" id="IPR023213">
    <property type="entry name" value="CAT-like_dom_sf"/>
</dbReference>
<dbReference type="GO" id="GO:0016757">
    <property type="term" value="F:glycosyltransferase activity"/>
    <property type="evidence" value="ECO:0007669"/>
    <property type="project" value="InterPro"/>
</dbReference>
<organism evidence="3 4">
    <name type="scientific">Digitaria exilis</name>
    <dbReference type="NCBI Taxonomy" id="1010633"/>
    <lineage>
        <taxon>Eukaryota</taxon>
        <taxon>Viridiplantae</taxon>
        <taxon>Streptophyta</taxon>
        <taxon>Embryophyta</taxon>
        <taxon>Tracheophyta</taxon>
        <taxon>Spermatophyta</taxon>
        <taxon>Magnoliopsida</taxon>
        <taxon>Liliopsida</taxon>
        <taxon>Poales</taxon>
        <taxon>Poaceae</taxon>
        <taxon>PACMAD clade</taxon>
        <taxon>Panicoideae</taxon>
        <taxon>Panicodae</taxon>
        <taxon>Paniceae</taxon>
        <taxon>Anthephorinae</taxon>
        <taxon>Digitaria</taxon>
    </lineage>
</organism>
<keyword evidence="4" id="KW-1185">Reference proteome</keyword>
<protein>
    <recommendedName>
        <fullName evidence="2">Glycosyltransferase 61 catalytic domain-containing protein</fullName>
    </recommendedName>
</protein>
<evidence type="ECO:0000256" key="1">
    <source>
        <dbReference type="ARBA" id="ARBA00009861"/>
    </source>
</evidence>
<dbReference type="AlphaFoldDB" id="A0A835F0K5"/>
<dbReference type="PANTHER" id="PTHR31147">
    <property type="entry name" value="ACYL TRANSFERASE 4"/>
    <property type="match status" value="1"/>
</dbReference>
<accession>A0A835F0K5</accession>
<dbReference type="Proteomes" id="UP000636709">
    <property type="component" value="Unassembled WGS sequence"/>
</dbReference>
<dbReference type="Pfam" id="PF04577">
    <property type="entry name" value="Glyco_transf_61"/>
    <property type="match status" value="1"/>
</dbReference>
<sequence length="577" mass="62242">MLIIARRGTRKLLNLRQVAATSRALGFDVTISDARGNLKGFATMVNSCDVLLAVHGAGLTNQIFLPVQAVVIQIVPWGKMDWMATNFYGEPARGMNLRYLEYHISEQESSLAQRYPRDHMVFKDPMAIHVDKMSFSVRRRSPPALVVPSGPTPTGELIPLTSMDKARLFSSFTSLHVFAGGATSIHDPAETIRRAISAALVHYYPVAGRIVTLGPSAGDDDDHDFRLACTGDGVLFAAATASCTLRDARFFLNAPPHADLALRYGTCSVSDPLLLVQVTEFACGGYAVAATWNHGVADGFGMAQLLRAVGELARGLSPSVKPVRHDESIPDVPQHLLAAVLRRRTHAEVFKPVEYAYCDITIPRSFIDRVKAEWRCAHAGDVRPCTEFEAVTAAIWRCRTRAIGAGADDEAPAPLVFAANIRRHVGAKEGYYGNCLTAQLVTAASGSVASGGGAVVDLVRLIRDAKERIQAEVVAGGEGSGSRRETVALGEELVTALCGYNALYVSSWGGLGMDGVDFGDGPPVRVLPSKERVGAPACYPCLPRRRKDDDDDASIAVATCVTEEHVDEFMLQLSRLR</sequence>
<gene>
    <name evidence="3" type="ORF">HU200_020908</name>
</gene>
<dbReference type="InterPro" id="IPR049625">
    <property type="entry name" value="Glyco_transf_61_cat"/>
</dbReference>
<dbReference type="PANTHER" id="PTHR31147:SF26">
    <property type="entry name" value="OS06G0699100 PROTEIN"/>
    <property type="match status" value="1"/>
</dbReference>
<dbReference type="Gene3D" id="3.30.559.10">
    <property type="entry name" value="Chloramphenicol acetyltransferase-like domain"/>
    <property type="match status" value="2"/>
</dbReference>
<dbReference type="EMBL" id="JACEFO010001661">
    <property type="protein sequence ID" value="KAF8724637.1"/>
    <property type="molecule type" value="Genomic_DNA"/>
</dbReference>
<dbReference type="Gramene" id="Dexi5A01G0009110.1">
    <property type="protein sequence ID" value="Dexi5A01G0009110.1:cds"/>
    <property type="gene ID" value="Dexi5A01G0009110"/>
</dbReference>
<dbReference type="InterPro" id="IPR050898">
    <property type="entry name" value="Plant_acyltransferase"/>
</dbReference>
<evidence type="ECO:0000313" key="4">
    <source>
        <dbReference type="Proteomes" id="UP000636709"/>
    </source>
</evidence>
<proteinExistence type="inferred from homology"/>
<reference evidence="3" key="1">
    <citation type="submission" date="2020-07" db="EMBL/GenBank/DDBJ databases">
        <title>Genome sequence and genetic diversity analysis of an under-domesticated orphan crop, white fonio (Digitaria exilis).</title>
        <authorList>
            <person name="Bennetzen J.L."/>
            <person name="Chen S."/>
            <person name="Ma X."/>
            <person name="Wang X."/>
            <person name="Yssel A.E.J."/>
            <person name="Chaluvadi S.R."/>
            <person name="Johnson M."/>
            <person name="Gangashetty P."/>
            <person name="Hamidou F."/>
            <person name="Sanogo M.D."/>
            <person name="Zwaenepoel A."/>
            <person name="Wallace J."/>
            <person name="Van De Peer Y."/>
            <person name="Van Deynze A."/>
        </authorList>
    </citation>
    <scope>NUCLEOTIDE SEQUENCE</scope>
    <source>
        <tissue evidence="3">Leaves</tissue>
    </source>
</reference>
<dbReference type="OrthoDB" id="632962at2759"/>
<feature type="domain" description="Glycosyltransferase 61 catalytic" evidence="2">
    <location>
        <begin position="2"/>
        <end position="72"/>
    </location>
</feature>
<comment type="caution">
    <text evidence="3">The sequence shown here is derived from an EMBL/GenBank/DDBJ whole genome shotgun (WGS) entry which is preliminary data.</text>
</comment>
<evidence type="ECO:0000259" key="2">
    <source>
        <dbReference type="Pfam" id="PF04577"/>
    </source>
</evidence>